<dbReference type="InterPro" id="IPR036527">
    <property type="entry name" value="SCP2_sterol-bd_dom_sf"/>
</dbReference>
<dbReference type="GO" id="GO:0003677">
    <property type="term" value="F:DNA binding"/>
    <property type="evidence" value="ECO:0007669"/>
    <property type="project" value="UniProtKB-KW"/>
</dbReference>
<evidence type="ECO:0000256" key="3">
    <source>
        <dbReference type="ARBA" id="ARBA00023163"/>
    </source>
</evidence>
<dbReference type="InterPro" id="IPR036388">
    <property type="entry name" value="WH-like_DNA-bd_sf"/>
</dbReference>
<evidence type="ECO:0000313" key="6">
    <source>
        <dbReference type="Proteomes" id="UP000554342"/>
    </source>
</evidence>
<dbReference type="AlphaFoldDB" id="A0A840YZF1"/>
<keyword evidence="2 5" id="KW-0238">DNA-binding</keyword>
<dbReference type="SUPFAM" id="SSF55718">
    <property type="entry name" value="SCP-like"/>
    <property type="match status" value="1"/>
</dbReference>
<sequence length="230" mass="24433">MKSEKETDKSSILTKRWYDDACGAALALEFLGERWSMLIVRELLLGGRRFSGLRASLPGISANVLTQRLAGLEQTGVLTKRKLPPPASAQIYELTPWGYEAEGPICALSRWAVRSPLHDPSLSLSATALMLSMKTMFVAGRADGVNGAVGFCIGDDGFVAWVEQGQLVVRRGDPAEAKAVIETAPSALLPVIYGGMPLSQAAAATMLSVSGDQALAVRFLGCFALPPKIG</sequence>
<accession>A0A840YZF1</accession>
<dbReference type="InterPro" id="IPR029229">
    <property type="entry name" value="Alkyl_sulf_C"/>
</dbReference>
<dbReference type="PANTHER" id="PTHR33204">
    <property type="entry name" value="TRANSCRIPTIONAL REGULATOR, MARR FAMILY"/>
    <property type="match status" value="1"/>
</dbReference>
<dbReference type="PANTHER" id="PTHR33204:SF18">
    <property type="entry name" value="TRANSCRIPTIONAL REGULATORY PROTEIN"/>
    <property type="match status" value="1"/>
</dbReference>
<feature type="domain" description="HTH hxlR-type" evidence="4">
    <location>
        <begin position="22"/>
        <end position="120"/>
    </location>
</feature>
<evidence type="ECO:0000256" key="1">
    <source>
        <dbReference type="ARBA" id="ARBA00023015"/>
    </source>
</evidence>
<evidence type="ECO:0000259" key="4">
    <source>
        <dbReference type="PROSITE" id="PS51118"/>
    </source>
</evidence>
<dbReference type="Pfam" id="PF14864">
    <property type="entry name" value="Alkyl_sulf_C"/>
    <property type="match status" value="1"/>
</dbReference>
<protein>
    <submittedName>
        <fullName evidence="5">DNA-binding HxlR family transcriptional regulator</fullName>
    </submittedName>
</protein>
<organism evidence="5 6">
    <name type="scientific">Stakelama sediminis</name>
    <dbReference type="NCBI Taxonomy" id="463200"/>
    <lineage>
        <taxon>Bacteria</taxon>
        <taxon>Pseudomonadati</taxon>
        <taxon>Pseudomonadota</taxon>
        <taxon>Alphaproteobacteria</taxon>
        <taxon>Sphingomonadales</taxon>
        <taxon>Sphingomonadaceae</taxon>
        <taxon>Stakelama</taxon>
    </lineage>
</organism>
<dbReference type="InterPro" id="IPR002577">
    <property type="entry name" value="HTH_HxlR"/>
</dbReference>
<keyword evidence="3" id="KW-0804">Transcription</keyword>
<reference evidence="5 6" key="1">
    <citation type="submission" date="2020-08" db="EMBL/GenBank/DDBJ databases">
        <title>Genomic Encyclopedia of Type Strains, Phase IV (KMG-IV): sequencing the most valuable type-strain genomes for metagenomic binning, comparative biology and taxonomic classification.</title>
        <authorList>
            <person name="Goeker M."/>
        </authorList>
    </citation>
    <scope>NUCLEOTIDE SEQUENCE [LARGE SCALE GENOMIC DNA]</scope>
    <source>
        <strain evidence="5 6">DSM 27203</strain>
    </source>
</reference>
<dbReference type="Proteomes" id="UP000554342">
    <property type="component" value="Unassembled WGS sequence"/>
</dbReference>
<keyword evidence="6" id="KW-1185">Reference proteome</keyword>
<dbReference type="EMBL" id="JACIJI010000003">
    <property type="protein sequence ID" value="MBB5719078.1"/>
    <property type="molecule type" value="Genomic_DNA"/>
</dbReference>
<dbReference type="Pfam" id="PF01638">
    <property type="entry name" value="HxlR"/>
    <property type="match status" value="1"/>
</dbReference>
<gene>
    <name evidence="5" type="ORF">FHR23_002016</name>
</gene>
<evidence type="ECO:0000256" key="2">
    <source>
        <dbReference type="ARBA" id="ARBA00023125"/>
    </source>
</evidence>
<dbReference type="SUPFAM" id="SSF46785">
    <property type="entry name" value="Winged helix' DNA-binding domain"/>
    <property type="match status" value="1"/>
</dbReference>
<dbReference type="RefSeq" id="WP_184003476.1">
    <property type="nucleotide sequence ID" value="NZ_BAABIF010000002.1"/>
</dbReference>
<dbReference type="InterPro" id="IPR036390">
    <property type="entry name" value="WH_DNA-bd_sf"/>
</dbReference>
<evidence type="ECO:0000313" key="5">
    <source>
        <dbReference type="EMBL" id="MBB5719078.1"/>
    </source>
</evidence>
<comment type="caution">
    <text evidence="5">The sequence shown here is derived from an EMBL/GenBank/DDBJ whole genome shotgun (WGS) entry which is preliminary data.</text>
</comment>
<proteinExistence type="predicted"/>
<dbReference type="Gene3D" id="3.30.1050.10">
    <property type="entry name" value="SCP2 sterol-binding domain"/>
    <property type="match status" value="1"/>
</dbReference>
<keyword evidence="1" id="KW-0805">Transcription regulation</keyword>
<name>A0A840YZF1_9SPHN</name>
<dbReference type="PROSITE" id="PS51118">
    <property type="entry name" value="HTH_HXLR"/>
    <property type="match status" value="1"/>
</dbReference>
<dbReference type="Gene3D" id="1.10.10.10">
    <property type="entry name" value="Winged helix-like DNA-binding domain superfamily/Winged helix DNA-binding domain"/>
    <property type="match status" value="1"/>
</dbReference>